<dbReference type="SUPFAM" id="SSF51984">
    <property type="entry name" value="MurCD N-terminal domain"/>
    <property type="match status" value="1"/>
</dbReference>
<protein>
    <recommendedName>
        <fullName evidence="7 8">UDP-N-acetylmuramoylalanine--D-glutamate ligase</fullName>
        <ecNumber evidence="7 8">6.3.2.9</ecNumber>
    </recommendedName>
    <alternativeName>
        <fullName evidence="7">D-glutamic acid-adding enzyme</fullName>
    </alternativeName>
    <alternativeName>
        <fullName evidence="7">UDP-N-acetylmuramoyl-L-alanyl-D-glutamate synthetase</fullName>
    </alternativeName>
</protein>
<name>A0A378PEM9_9ACTO</name>
<evidence type="ECO:0000256" key="5">
    <source>
        <dbReference type="ARBA" id="ARBA00022741"/>
    </source>
</evidence>
<dbReference type="GO" id="GO:0008360">
    <property type="term" value="P:regulation of cell shape"/>
    <property type="evidence" value="ECO:0007669"/>
    <property type="project" value="UniProtKB-KW"/>
</dbReference>
<feature type="domain" description="Mur ligase C-terminal" evidence="10">
    <location>
        <begin position="339"/>
        <end position="455"/>
    </location>
</feature>
<proteinExistence type="inferred from homology"/>
<dbReference type="Gene3D" id="3.90.190.20">
    <property type="entry name" value="Mur ligase, C-terminal domain"/>
    <property type="match status" value="1"/>
</dbReference>
<dbReference type="EC" id="6.3.2.9" evidence="7 8"/>
<keyword evidence="7 8" id="KW-0131">Cell cycle</keyword>
<evidence type="ECO:0000256" key="7">
    <source>
        <dbReference type="HAMAP-Rule" id="MF_00639"/>
    </source>
</evidence>
<evidence type="ECO:0000259" key="10">
    <source>
        <dbReference type="Pfam" id="PF02875"/>
    </source>
</evidence>
<dbReference type="GO" id="GO:0008764">
    <property type="term" value="F:UDP-N-acetylmuramoylalanine-D-glutamate ligase activity"/>
    <property type="evidence" value="ECO:0007669"/>
    <property type="project" value="UniProtKB-UniRule"/>
</dbReference>
<evidence type="ECO:0000256" key="2">
    <source>
        <dbReference type="ARBA" id="ARBA00004752"/>
    </source>
</evidence>
<dbReference type="UniPathway" id="UPA00219"/>
<dbReference type="Pfam" id="PF08245">
    <property type="entry name" value="Mur_ligase_M"/>
    <property type="match status" value="1"/>
</dbReference>
<keyword evidence="4 7" id="KW-0436">Ligase</keyword>
<dbReference type="GO" id="GO:0051301">
    <property type="term" value="P:cell division"/>
    <property type="evidence" value="ECO:0007669"/>
    <property type="project" value="UniProtKB-KW"/>
</dbReference>
<evidence type="ECO:0000256" key="4">
    <source>
        <dbReference type="ARBA" id="ARBA00022598"/>
    </source>
</evidence>
<dbReference type="PANTHER" id="PTHR43692:SF1">
    <property type="entry name" value="UDP-N-ACETYLMURAMOYLALANINE--D-GLUTAMATE LIGASE"/>
    <property type="match status" value="1"/>
</dbReference>
<dbReference type="InterPro" id="IPR036565">
    <property type="entry name" value="Mur-like_cat_sf"/>
</dbReference>
<dbReference type="PANTHER" id="PTHR43692">
    <property type="entry name" value="UDP-N-ACETYLMURAMOYLALANINE--D-GLUTAMATE LIGASE"/>
    <property type="match status" value="1"/>
</dbReference>
<dbReference type="InterPro" id="IPR005762">
    <property type="entry name" value="MurD"/>
</dbReference>
<comment type="similarity">
    <text evidence="7">Belongs to the MurCDEF family.</text>
</comment>
<organism evidence="12 13">
    <name type="scientific">Mobiluncus mulieris</name>
    <dbReference type="NCBI Taxonomy" id="2052"/>
    <lineage>
        <taxon>Bacteria</taxon>
        <taxon>Bacillati</taxon>
        <taxon>Actinomycetota</taxon>
        <taxon>Actinomycetes</taxon>
        <taxon>Actinomycetales</taxon>
        <taxon>Actinomycetaceae</taxon>
        <taxon>Mobiluncus</taxon>
    </lineage>
</organism>
<evidence type="ECO:0000313" key="12">
    <source>
        <dbReference type="EMBL" id="NMW92449.1"/>
    </source>
</evidence>
<dbReference type="InterPro" id="IPR036615">
    <property type="entry name" value="Mur_ligase_C_dom_sf"/>
</dbReference>
<comment type="pathway">
    <text evidence="2 7 8">Cell wall biogenesis; peptidoglycan biosynthesis.</text>
</comment>
<evidence type="ECO:0000259" key="11">
    <source>
        <dbReference type="Pfam" id="PF08245"/>
    </source>
</evidence>
<dbReference type="InterPro" id="IPR013221">
    <property type="entry name" value="Mur_ligase_cen"/>
</dbReference>
<dbReference type="NCBIfam" id="TIGR01087">
    <property type="entry name" value="murD"/>
    <property type="match status" value="1"/>
</dbReference>
<feature type="compositionally biased region" description="Polar residues" evidence="9">
    <location>
        <begin position="493"/>
        <end position="505"/>
    </location>
</feature>
<comment type="subcellular location">
    <subcellularLocation>
        <location evidence="1 7 8">Cytoplasm</location>
    </subcellularLocation>
</comment>
<sequence>MSSQFTDASIGVLGLGKSGIAAAEVLMSLGARVTCYDASGAALERARQALGASGVAFCSLVGEENQAQAAVEAGHKLFIVSPGIPPHNPLYRLSAVAAPVWSEVELAWQIQQESSNRGCKWLCITGTNGKTTTTGMLAQMLITGGVVATAVGNYGTPIVQVVAEGAVDALAVELSSFQLHSTFSVQPWASVWLNFAPDHIDWHGSADEYAWDKSKIYRGVQHAAFYPVTEELPTKVLAQSGLPPERIFGLTPGIPQPGFLGVIDDVLVDRAFTSDPAKQALELARFADLEHLTGQPTPTSAILQDTLAAAGLARAYGLQPVWVQRGIREFELEHHRRAPVGVFDGVSYIDDSKATNTHAAAASLRDVADKHAVWIVGGDPKGQDFHQLVKLVAPKVKAAVLIGLDPEPFRQAFAQNAPGIPLKRIEPGDNLMERTVKAATDFAASGDVVLLAPACASWDQFPNYGVRGELFAAAVNALHQAKTGKQDDETRFASGTSRSSGVESR</sequence>
<dbReference type="RefSeq" id="WP_004016665.1">
    <property type="nucleotide sequence ID" value="NZ_JABCUT010000001.1"/>
</dbReference>
<keyword evidence="5 7" id="KW-0547">Nucleotide-binding</keyword>
<evidence type="ECO:0000256" key="9">
    <source>
        <dbReference type="SAM" id="MobiDB-lite"/>
    </source>
</evidence>
<keyword evidence="7 8" id="KW-0133">Cell shape</keyword>
<keyword evidence="3 7" id="KW-0963">Cytoplasm</keyword>
<comment type="caution">
    <text evidence="12">The sequence shown here is derived from an EMBL/GenBank/DDBJ whole genome shotgun (WGS) entry which is preliminary data.</text>
</comment>
<keyword evidence="7 8" id="KW-0132">Cell division</keyword>
<feature type="domain" description="Mur ligase central" evidence="11">
    <location>
        <begin position="124"/>
        <end position="225"/>
    </location>
</feature>
<feature type="binding site" evidence="7">
    <location>
        <begin position="126"/>
        <end position="132"/>
    </location>
    <ligand>
        <name>ATP</name>
        <dbReference type="ChEBI" id="CHEBI:30616"/>
    </ligand>
</feature>
<keyword evidence="6 7" id="KW-0067">ATP-binding</keyword>
<evidence type="ECO:0000256" key="3">
    <source>
        <dbReference type="ARBA" id="ARBA00022490"/>
    </source>
</evidence>
<keyword evidence="7 8" id="KW-0961">Cell wall biogenesis/degradation</keyword>
<dbReference type="AlphaFoldDB" id="A0A378PEM9"/>
<evidence type="ECO:0000256" key="8">
    <source>
        <dbReference type="RuleBase" id="RU003664"/>
    </source>
</evidence>
<accession>A0A378PEM9</accession>
<dbReference type="GO" id="GO:0005524">
    <property type="term" value="F:ATP binding"/>
    <property type="evidence" value="ECO:0007669"/>
    <property type="project" value="UniProtKB-UniRule"/>
</dbReference>
<dbReference type="GO" id="GO:0071555">
    <property type="term" value="P:cell wall organization"/>
    <property type="evidence" value="ECO:0007669"/>
    <property type="project" value="UniProtKB-KW"/>
</dbReference>
<dbReference type="SUPFAM" id="SSF53623">
    <property type="entry name" value="MurD-like peptide ligases, catalytic domain"/>
    <property type="match status" value="1"/>
</dbReference>
<dbReference type="EMBL" id="JABCUV010000001">
    <property type="protein sequence ID" value="NMW92449.1"/>
    <property type="molecule type" value="Genomic_DNA"/>
</dbReference>
<evidence type="ECO:0000313" key="13">
    <source>
        <dbReference type="Proteomes" id="UP000582487"/>
    </source>
</evidence>
<evidence type="ECO:0000256" key="1">
    <source>
        <dbReference type="ARBA" id="ARBA00004496"/>
    </source>
</evidence>
<dbReference type="SUPFAM" id="SSF53244">
    <property type="entry name" value="MurD-like peptide ligases, peptide-binding domain"/>
    <property type="match status" value="1"/>
</dbReference>
<comment type="function">
    <text evidence="7 8">Cell wall formation. Catalyzes the addition of glutamate to the nucleotide precursor UDP-N-acetylmuramoyl-L-alanine (UMA).</text>
</comment>
<dbReference type="GO" id="GO:0005737">
    <property type="term" value="C:cytoplasm"/>
    <property type="evidence" value="ECO:0007669"/>
    <property type="project" value="UniProtKB-SubCell"/>
</dbReference>
<reference evidence="12 13" key="1">
    <citation type="submission" date="2020-04" db="EMBL/GenBank/DDBJ databases">
        <title>Antimicrobial susceptibility and clonality of vaginal-derived multi-drug resistant Mobiluncus isolates in China.</title>
        <authorList>
            <person name="Zhang X."/>
        </authorList>
    </citation>
    <scope>NUCLEOTIDE SEQUENCE [LARGE SCALE GENOMIC DNA]</scope>
    <source>
        <strain evidence="12 13">7</strain>
    </source>
</reference>
<dbReference type="HAMAP" id="MF_00639">
    <property type="entry name" value="MurD"/>
    <property type="match status" value="1"/>
</dbReference>
<dbReference type="Gene3D" id="3.40.50.720">
    <property type="entry name" value="NAD(P)-binding Rossmann-like Domain"/>
    <property type="match status" value="1"/>
</dbReference>
<dbReference type="Pfam" id="PF02875">
    <property type="entry name" value="Mur_ligase_C"/>
    <property type="match status" value="1"/>
</dbReference>
<dbReference type="Gene3D" id="3.40.1190.10">
    <property type="entry name" value="Mur-like, catalytic domain"/>
    <property type="match status" value="1"/>
</dbReference>
<dbReference type="GO" id="GO:0009252">
    <property type="term" value="P:peptidoglycan biosynthetic process"/>
    <property type="evidence" value="ECO:0007669"/>
    <property type="project" value="UniProtKB-UniRule"/>
</dbReference>
<keyword evidence="7 8" id="KW-0573">Peptidoglycan synthesis</keyword>
<evidence type="ECO:0000256" key="6">
    <source>
        <dbReference type="ARBA" id="ARBA00022840"/>
    </source>
</evidence>
<comment type="catalytic activity">
    <reaction evidence="7 8">
        <text>UDP-N-acetyl-alpha-D-muramoyl-L-alanine + D-glutamate + ATP = UDP-N-acetyl-alpha-D-muramoyl-L-alanyl-D-glutamate + ADP + phosphate + H(+)</text>
        <dbReference type="Rhea" id="RHEA:16429"/>
        <dbReference type="ChEBI" id="CHEBI:15378"/>
        <dbReference type="ChEBI" id="CHEBI:29986"/>
        <dbReference type="ChEBI" id="CHEBI:30616"/>
        <dbReference type="ChEBI" id="CHEBI:43474"/>
        <dbReference type="ChEBI" id="CHEBI:83898"/>
        <dbReference type="ChEBI" id="CHEBI:83900"/>
        <dbReference type="ChEBI" id="CHEBI:456216"/>
        <dbReference type="EC" id="6.3.2.9"/>
    </reaction>
</comment>
<feature type="region of interest" description="Disordered" evidence="9">
    <location>
        <begin position="484"/>
        <end position="505"/>
    </location>
</feature>
<gene>
    <name evidence="7 12" type="primary">murD</name>
    <name evidence="12" type="ORF">HHJ74_01795</name>
</gene>
<dbReference type="InterPro" id="IPR004101">
    <property type="entry name" value="Mur_ligase_C"/>
</dbReference>
<dbReference type="Proteomes" id="UP000582487">
    <property type="component" value="Unassembled WGS sequence"/>
</dbReference>